<proteinExistence type="predicted"/>
<sequence>MNSAKTVAANARTDQLMDIQGVARALKRDGFVKLERFLPVEALLECKKQIMSSAVYREWDESRAEDDANVKMTTAIDATHRHYRNDSDLAEGFFTTLCTDPGFVRTLTTLTGRSLIRVNNHVYEIVTGNSGLDWHVGYYSFSYTRPDDYGCTLWIPMEPITKEQRGGMQYISKSVLDGSFLYRFAAWHFEMLKKQPPGEKYLEMATSSQFMVNVISSLINPVIPPDQIVEDTFEVGDAFLFDKHVLHRSSPLLRGALKTRMALICRFVDVDALYDRRRFYSTFSHLEKSMASVRTDVSPRVADDENETISPQDPFLLALARDTVAHLTPIRNTAPIVNEAHSRLLERSPAIDTPRISLAT</sequence>
<evidence type="ECO:0000256" key="1">
    <source>
        <dbReference type="ARBA" id="ARBA00001954"/>
    </source>
</evidence>
<keyword evidence="3" id="KW-1185">Reference proteome</keyword>
<keyword evidence="2" id="KW-0560">Oxidoreductase</keyword>
<gene>
    <name evidence="2" type="ORF">LZC94_01220</name>
</gene>
<keyword evidence="2" id="KW-0223">Dioxygenase</keyword>
<organism evidence="2 3">
    <name type="scientific">Pendulispora albinea</name>
    <dbReference type="NCBI Taxonomy" id="2741071"/>
    <lineage>
        <taxon>Bacteria</taxon>
        <taxon>Pseudomonadati</taxon>
        <taxon>Myxococcota</taxon>
        <taxon>Myxococcia</taxon>
        <taxon>Myxococcales</taxon>
        <taxon>Sorangiineae</taxon>
        <taxon>Pendulisporaceae</taxon>
        <taxon>Pendulispora</taxon>
    </lineage>
</organism>
<reference evidence="2 3" key="1">
    <citation type="submission" date="2021-12" db="EMBL/GenBank/DDBJ databases">
        <title>Discovery of the Pendulisporaceae a myxobacterial family with distinct sporulation behavior and unique specialized metabolism.</title>
        <authorList>
            <person name="Garcia R."/>
            <person name="Popoff A."/>
            <person name="Bader C.D."/>
            <person name="Loehr J."/>
            <person name="Walesch S."/>
            <person name="Walt C."/>
            <person name="Boldt J."/>
            <person name="Bunk B."/>
            <person name="Haeckl F.J.F.P.J."/>
            <person name="Gunesch A.P."/>
            <person name="Birkelbach J."/>
            <person name="Nuebel U."/>
            <person name="Pietschmann T."/>
            <person name="Bach T."/>
            <person name="Mueller R."/>
        </authorList>
    </citation>
    <scope>NUCLEOTIDE SEQUENCE [LARGE SCALE GENOMIC DNA]</scope>
    <source>
        <strain evidence="2 3">MSr11954</strain>
    </source>
</reference>
<dbReference type="EMBL" id="CP089984">
    <property type="protein sequence ID" value="WXB15900.1"/>
    <property type="molecule type" value="Genomic_DNA"/>
</dbReference>
<accession>A0ABZ2M3J3</accession>
<dbReference type="Proteomes" id="UP001370348">
    <property type="component" value="Chromosome"/>
</dbReference>
<name>A0ABZ2M3J3_9BACT</name>
<protein>
    <submittedName>
        <fullName evidence="2">Phytanoyl-CoA dioxygenase family protein</fullName>
    </submittedName>
</protein>
<dbReference type="GO" id="GO:0051213">
    <property type="term" value="F:dioxygenase activity"/>
    <property type="evidence" value="ECO:0007669"/>
    <property type="project" value="UniProtKB-KW"/>
</dbReference>
<evidence type="ECO:0000313" key="2">
    <source>
        <dbReference type="EMBL" id="WXB15900.1"/>
    </source>
</evidence>
<comment type="cofactor">
    <cofactor evidence="1">
        <name>Fe(2+)</name>
        <dbReference type="ChEBI" id="CHEBI:29033"/>
    </cofactor>
</comment>
<dbReference type="InterPro" id="IPR008775">
    <property type="entry name" value="Phytyl_CoA_dOase-like"/>
</dbReference>
<dbReference type="PANTHER" id="PTHR20883:SF48">
    <property type="entry name" value="ECTOINE DIOXYGENASE"/>
    <property type="match status" value="1"/>
</dbReference>
<dbReference type="Gene3D" id="2.60.120.620">
    <property type="entry name" value="q2cbj1_9rhob like domain"/>
    <property type="match status" value="1"/>
</dbReference>
<evidence type="ECO:0000313" key="3">
    <source>
        <dbReference type="Proteomes" id="UP001370348"/>
    </source>
</evidence>
<dbReference type="SUPFAM" id="SSF51197">
    <property type="entry name" value="Clavaminate synthase-like"/>
    <property type="match status" value="1"/>
</dbReference>
<dbReference type="PANTHER" id="PTHR20883">
    <property type="entry name" value="PHYTANOYL-COA DIOXYGENASE DOMAIN CONTAINING 1"/>
    <property type="match status" value="1"/>
</dbReference>
<dbReference type="RefSeq" id="WP_394825534.1">
    <property type="nucleotide sequence ID" value="NZ_CP089984.1"/>
</dbReference>
<dbReference type="Pfam" id="PF05721">
    <property type="entry name" value="PhyH"/>
    <property type="match status" value="1"/>
</dbReference>